<accession>A0ABU0V6Z2</accession>
<gene>
    <name evidence="2" type="ORF">RAQ16_10155</name>
</gene>
<evidence type="ECO:0000259" key="1">
    <source>
        <dbReference type="Pfam" id="PF16289"/>
    </source>
</evidence>
<evidence type="ECO:0000313" key="2">
    <source>
        <dbReference type="EMBL" id="MDQ1852700.1"/>
    </source>
</evidence>
<keyword evidence="3" id="KW-1185">Reference proteome</keyword>
<dbReference type="InterPro" id="IPR032557">
    <property type="entry name" value="DUF4935"/>
</dbReference>
<organism evidence="2 3">
    <name type="scientific">Bacillus stercoris</name>
    <dbReference type="NCBI Taxonomy" id="2054641"/>
    <lineage>
        <taxon>Bacteria</taxon>
        <taxon>Bacillati</taxon>
        <taxon>Bacillota</taxon>
        <taxon>Bacilli</taxon>
        <taxon>Bacillales</taxon>
        <taxon>Bacillaceae</taxon>
        <taxon>Bacillus</taxon>
    </lineage>
</organism>
<protein>
    <submittedName>
        <fullName evidence="2">PIN domain-containing protein</fullName>
    </submittedName>
</protein>
<reference evidence="2" key="1">
    <citation type="submission" date="2023-08" db="EMBL/GenBank/DDBJ databases">
        <title>Functional annotation and safety assessment of Bacillus stercoris.</title>
        <authorList>
            <person name="Pandit N.T."/>
            <person name="Ahir S.V."/>
            <person name="Chauhan D.A."/>
            <person name="Bose A."/>
            <person name="Dunlap C."/>
            <person name="Doshi J.A."/>
        </authorList>
    </citation>
    <scope>NUCLEOTIDE SEQUENCE</scope>
    <source>
        <strain evidence="2">ZBMF30</strain>
    </source>
</reference>
<dbReference type="RefSeq" id="WP_306645937.1">
    <property type="nucleotide sequence ID" value="NZ_JAVCYS010000005.1"/>
</dbReference>
<evidence type="ECO:0000313" key="3">
    <source>
        <dbReference type="Proteomes" id="UP001177898"/>
    </source>
</evidence>
<dbReference type="Proteomes" id="UP001177898">
    <property type="component" value="Unassembled WGS sequence"/>
</dbReference>
<name>A0ABU0V6Z2_9BACI</name>
<feature type="domain" description="DUF4935" evidence="1">
    <location>
        <begin position="4"/>
        <end position="186"/>
    </location>
</feature>
<proteinExistence type="predicted"/>
<comment type="caution">
    <text evidence="2">The sequence shown here is derived from an EMBL/GenBank/DDBJ whole genome shotgun (WGS) entry which is preliminary data.</text>
</comment>
<dbReference type="Pfam" id="PF16289">
    <property type="entry name" value="PIN_12"/>
    <property type="match status" value="1"/>
</dbReference>
<sequence length="407" mass="47990">MNFFLDTNILFDDPFLKGNYNRQLTEIVRMSLKLDKEYLKKTGFQSEFLHEEYKIYISSVVYEESKNKYIEKIEKIFNQLKDFNTGIEKYMDSEKIAEPPFTLDQCKRRFDEYYGSLKQDGIVEILEPYNNITKDLIDRAVQKRAPFFNNNKNEFRDAVIWLTYSSFAEKNELKNCYLITNNVNDFADLENKNKVPLVLHSELIKDSNKFIVYKSIKELVTSDGEFKKRLQMTNEIAHHLNESLEDIVLLTKLRALKDNLDDHKALRLLRERSDLQETIFHKIVHEIINDQLDRGREPLDPLKRYIIPPEYGGFAEPHTPLDMTVNIIDLTIDDKEIVENSILISAEIKVPFDIALYNDRYERSTIFQVEFIVPLSFLVNLDQKISKLECDTPYHNQPAVERSTSHF</sequence>
<dbReference type="EMBL" id="JAVCYS010000005">
    <property type="protein sequence ID" value="MDQ1852700.1"/>
    <property type="molecule type" value="Genomic_DNA"/>
</dbReference>